<dbReference type="SMART" id="SM00248">
    <property type="entry name" value="ANK"/>
    <property type="match status" value="5"/>
</dbReference>
<keyword evidence="2" id="KW-0040">ANK repeat</keyword>
<name>A0AAN6RX42_9PEZI</name>
<gene>
    <name evidence="3" type="ORF">C8A05DRAFT_30542</name>
</gene>
<dbReference type="Gene3D" id="1.25.40.20">
    <property type="entry name" value="Ankyrin repeat-containing domain"/>
    <property type="match status" value="2"/>
</dbReference>
<dbReference type="PANTHER" id="PTHR24198:SF194">
    <property type="entry name" value="INVERSIN-A"/>
    <property type="match status" value="1"/>
</dbReference>
<proteinExistence type="predicted"/>
<organism evidence="3 4">
    <name type="scientific">Staphylotrichum tortipilum</name>
    <dbReference type="NCBI Taxonomy" id="2831512"/>
    <lineage>
        <taxon>Eukaryota</taxon>
        <taxon>Fungi</taxon>
        <taxon>Dikarya</taxon>
        <taxon>Ascomycota</taxon>
        <taxon>Pezizomycotina</taxon>
        <taxon>Sordariomycetes</taxon>
        <taxon>Sordariomycetidae</taxon>
        <taxon>Sordariales</taxon>
        <taxon>Chaetomiaceae</taxon>
        <taxon>Staphylotrichum</taxon>
    </lineage>
</organism>
<dbReference type="InterPro" id="IPR002110">
    <property type="entry name" value="Ankyrin_rpt"/>
</dbReference>
<reference evidence="3" key="2">
    <citation type="submission" date="2023-05" db="EMBL/GenBank/DDBJ databases">
        <authorList>
            <consortium name="Lawrence Berkeley National Laboratory"/>
            <person name="Steindorff A."/>
            <person name="Hensen N."/>
            <person name="Bonometti L."/>
            <person name="Westerberg I."/>
            <person name="Brannstrom I.O."/>
            <person name="Guillou S."/>
            <person name="Cros-Aarteil S."/>
            <person name="Calhoun S."/>
            <person name="Haridas S."/>
            <person name="Kuo A."/>
            <person name="Mondo S."/>
            <person name="Pangilinan J."/>
            <person name="Riley R."/>
            <person name="Labutti K."/>
            <person name="Andreopoulos B."/>
            <person name="Lipzen A."/>
            <person name="Chen C."/>
            <person name="Yanf M."/>
            <person name="Daum C."/>
            <person name="Ng V."/>
            <person name="Clum A."/>
            <person name="Ohm R."/>
            <person name="Martin F."/>
            <person name="Silar P."/>
            <person name="Natvig D."/>
            <person name="Lalanne C."/>
            <person name="Gautier V."/>
            <person name="Ament-Velasquez S.L."/>
            <person name="Kruys A."/>
            <person name="Hutchinson M.I."/>
            <person name="Powell A.J."/>
            <person name="Barry K."/>
            <person name="Miller A.N."/>
            <person name="Grigoriev I.V."/>
            <person name="Debuchy R."/>
            <person name="Gladieux P."/>
            <person name="Thoren M.H."/>
            <person name="Johannesson H."/>
        </authorList>
    </citation>
    <scope>NUCLEOTIDE SEQUENCE</scope>
    <source>
        <strain evidence="3">CBS 103.79</strain>
    </source>
</reference>
<evidence type="ECO:0000313" key="4">
    <source>
        <dbReference type="Proteomes" id="UP001303889"/>
    </source>
</evidence>
<dbReference type="InterPro" id="IPR036770">
    <property type="entry name" value="Ankyrin_rpt-contain_sf"/>
</dbReference>
<dbReference type="EMBL" id="MU855351">
    <property type="protein sequence ID" value="KAK3905658.1"/>
    <property type="molecule type" value="Genomic_DNA"/>
</dbReference>
<dbReference type="SUPFAM" id="SSF48403">
    <property type="entry name" value="Ankyrin repeat"/>
    <property type="match status" value="1"/>
</dbReference>
<accession>A0AAN6RX42</accession>
<reference evidence="3" key="1">
    <citation type="journal article" date="2023" name="Mol. Phylogenet. Evol.">
        <title>Genome-scale phylogeny and comparative genomics of the fungal order Sordariales.</title>
        <authorList>
            <person name="Hensen N."/>
            <person name="Bonometti L."/>
            <person name="Westerberg I."/>
            <person name="Brannstrom I.O."/>
            <person name="Guillou S."/>
            <person name="Cros-Aarteil S."/>
            <person name="Calhoun S."/>
            <person name="Haridas S."/>
            <person name="Kuo A."/>
            <person name="Mondo S."/>
            <person name="Pangilinan J."/>
            <person name="Riley R."/>
            <person name="LaButti K."/>
            <person name="Andreopoulos B."/>
            <person name="Lipzen A."/>
            <person name="Chen C."/>
            <person name="Yan M."/>
            <person name="Daum C."/>
            <person name="Ng V."/>
            <person name="Clum A."/>
            <person name="Steindorff A."/>
            <person name="Ohm R.A."/>
            <person name="Martin F."/>
            <person name="Silar P."/>
            <person name="Natvig D.O."/>
            <person name="Lalanne C."/>
            <person name="Gautier V."/>
            <person name="Ament-Velasquez S.L."/>
            <person name="Kruys A."/>
            <person name="Hutchinson M.I."/>
            <person name="Powell A.J."/>
            <person name="Barry K."/>
            <person name="Miller A.N."/>
            <person name="Grigoriev I.V."/>
            <person name="Debuchy R."/>
            <person name="Gladieux P."/>
            <person name="Hiltunen Thoren M."/>
            <person name="Johannesson H."/>
        </authorList>
    </citation>
    <scope>NUCLEOTIDE SEQUENCE</scope>
    <source>
        <strain evidence="3">CBS 103.79</strain>
    </source>
</reference>
<keyword evidence="1" id="KW-0677">Repeat</keyword>
<dbReference type="Pfam" id="PF12796">
    <property type="entry name" value="Ank_2"/>
    <property type="match status" value="1"/>
</dbReference>
<comment type="caution">
    <text evidence="3">The sequence shown here is derived from an EMBL/GenBank/DDBJ whole genome shotgun (WGS) entry which is preliminary data.</text>
</comment>
<keyword evidence="4" id="KW-1185">Reference proteome</keyword>
<dbReference type="PANTHER" id="PTHR24198">
    <property type="entry name" value="ANKYRIN REPEAT AND PROTEIN KINASE DOMAIN-CONTAINING PROTEIN"/>
    <property type="match status" value="1"/>
</dbReference>
<protein>
    <submittedName>
        <fullName evidence="3">Ankyrin repeat-containing domain protein</fullName>
    </submittedName>
</protein>
<dbReference type="Pfam" id="PF00023">
    <property type="entry name" value="Ank"/>
    <property type="match status" value="1"/>
</dbReference>
<evidence type="ECO:0000313" key="3">
    <source>
        <dbReference type="EMBL" id="KAK3905658.1"/>
    </source>
</evidence>
<evidence type="ECO:0000256" key="1">
    <source>
        <dbReference type="ARBA" id="ARBA00022737"/>
    </source>
</evidence>
<dbReference type="Proteomes" id="UP001303889">
    <property type="component" value="Unassembled WGS sequence"/>
</dbReference>
<dbReference type="AlphaFoldDB" id="A0AAN6RX42"/>
<sequence>MASLGALPPEVFNLILDLVDDGAGSDGTLAAVAATCCGFYKLAMPFLYHHVVDRHPALLHWCAQFDRVATARRLVDAGAPVDVAMQWISREGDFDGICGGLAPREMYQYFQQDMAKNTRSILLCRTAGLRHSRPFWFPIHLAARSGNLEMVQLLVGAQPSTMKAPSALLCRCPATDAVSPCRPTPDNTDLCLPFHIALCHGHPAVATWFLEHGSPPWATLKHVDVLDHRGLSPLWHAYLGAHWAAVDLLLARGANVDDDLGNGYTPLIDASLRSNHERVLELIARGVDVNTALFATPHRIREELTILGFRIQAARPIDAWCWTPRRSSRQTLPLELLPDTPSQTWRPTPSENWAQYNHEMEMRRTVVSKLLGAGAHLTPAKAVCPPPLVAAAANQ</sequence>
<evidence type="ECO:0000256" key="2">
    <source>
        <dbReference type="ARBA" id="ARBA00023043"/>
    </source>
</evidence>